<dbReference type="InParanoid" id="T0QQE7"/>
<name>T0QQE7_SAPDV</name>
<dbReference type="OrthoDB" id="76923at2759"/>
<dbReference type="eggNOG" id="ENOG502S7SU">
    <property type="taxonomic scope" value="Eukaryota"/>
</dbReference>
<dbReference type="EMBL" id="JH767136">
    <property type="protein sequence ID" value="EQC40359.1"/>
    <property type="molecule type" value="Genomic_DNA"/>
</dbReference>
<dbReference type="Proteomes" id="UP000030762">
    <property type="component" value="Unassembled WGS sequence"/>
</dbReference>
<evidence type="ECO:0000313" key="1">
    <source>
        <dbReference type="EMBL" id="EQC40359.1"/>
    </source>
</evidence>
<gene>
    <name evidence="1" type="ORF">SDRG_02260</name>
</gene>
<keyword evidence="2" id="KW-1185">Reference proteome</keyword>
<protein>
    <submittedName>
        <fullName evidence="1">Uncharacterized protein</fullName>
    </submittedName>
</protein>
<accession>T0QQE7</accession>
<dbReference type="AlphaFoldDB" id="T0QQE7"/>
<dbReference type="RefSeq" id="XP_008606058.1">
    <property type="nucleotide sequence ID" value="XM_008607836.1"/>
</dbReference>
<dbReference type="GeneID" id="19942987"/>
<evidence type="ECO:0000313" key="2">
    <source>
        <dbReference type="Proteomes" id="UP000030762"/>
    </source>
</evidence>
<proteinExistence type="predicted"/>
<reference evidence="1 2" key="1">
    <citation type="submission" date="2012-04" db="EMBL/GenBank/DDBJ databases">
        <title>The Genome Sequence of Saprolegnia declina VS20.</title>
        <authorList>
            <consortium name="The Broad Institute Genome Sequencing Platform"/>
            <person name="Russ C."/>
            <person name="Nusbaum C."/>
            <person name="Tyler B."/>
            <person name="van West P."/>
            <person name="Dieguez-Uribeondo J."/>
            <person name="de Bruijn I."/>
            <person name="Tripathy S."/>
            <person name="Jiang R."/>
            <person name="Young S.K."/>
            <person name="Zeng Q."/>
            <person name="Gargeya S."/>
            <person name="Fitzgerald M."/>
            <person name="Haas B."/>
            <person name="Abouelleil A."/>
            <person name="Alvarado L."/>
            <person name="Arachchi H.M."/>
            <person name="Berlin A."/>
            <person name="Chapman S.B."/>
            <person name="Goldberg J."/>
            <person name="Griggs A."/>
            <person name="Gujja S."/>
            <person name="Hansen M."/>
            <person name="Howarth C."/>
            <person name="Imamovic A."/>
            <person name="Larimer J."/>
            <person name="McCowen C."/>
            <person name="Montmayeur A."/>
            <person name="Murphy C."/>
            <person name="Neiman D."/>
            <person name="Pearson M."/>
            <person name="Priest M."/>
            <person name="Roberts A."/>
            <person name="Saif S."/>
            <person name="Shea T."/>
            <person name="Sisk P."/>
            <person name="Sykes S."/>
            <person name="Wortman J."/>
            <person name="Nusbaum C."/>
            <person name="Birren B."/>
        </authorList>
    </citation>
    <scope>NUCLEOTIDE SEQUENCE [LARGE SCALE GENOMIC DNA]</scope>
    <source>
        <strain evidence="1 2">VS20</strain>
    </source>
</reference>
<dbReference type="VEuPathDB" id="FungiDB:SDRG_02260"/>
<sequence>MLPLCRRVLVRACSTLPPAPEVIAPKNYGDFNTLAAEVRAIAKAQAKKRLEMPDTQLLKSLERNDLIHAIRKKHGGFVAVAQKLSLPIVTNTTSTEVHKKLAVRQKRRRARLVDLKKHNVF</sequence>
<organism evidence="1 2">
    <name type="scientific">Saprolegnia diclina (strain VS20)</name>
    <dbReference type="NCBI Taxonomy" id="1156394"/>
    <lineage>
        <taxon>Eukaryota</taxon>
        <taxon>Sar</taxon>
        <taxon>Stramenopiles</taxon>
        <taxon>Oomycota</taxon>
        <taxon>Saprolegniomycetes</taxon>
        <taxon>Saprolegniales</taxon>
        <taxon>Saprolegniaceae</taxon>
        <taxon>Saprolegnia</taxon>
    </lineage>
</organism>